<dbReference type="InterPro" id="IPR012657">
    <property type="entry name" value="23S_rRNA-intervening_sequence"/>
</dbReference>
<evidence type="ECO:0000313" key="1">
    <source>
        <dbReference type="EMBL" id="MCH4565046.1"/>
    </source>
</evidence>
<comment type="caution">
    <text evidence="1">The sequence shown here is derived from an EMBL/GenBank/DDBJ whole genome shotgun (WGS) entry which is preliminary data.</text>
</comment>
<dbReference type="InterPro" id="IPR036583">
    <property type="entry name" value="23S_rRNA_IVS_sf"/>
</dbReference>
<gene>
    <name evidence="1" type="ORF">MKP05_18265</name>
</gene>
<organism evidence="1 2">
    <name type="scientific">Halomonas flagellata</name>
    <dbReference type="NCBI Taxonomy" id="2920385"/>
    <lineage>
        <taxon>Bacteria</taxon>
        <taxon>Pseudomonadati</taxon>
        <taxon>Pseudomonadota</taxon>
        <taxon>Gammaproteobacteria</taxon>
        <taxon>Oceanospirillales</taxon>
        <taxon>Halomonadaceae</taxon>
        <taxon>Halomonas</taxon>
    </lineage>
</organism>
<accession>A0ABS9RYW6</accession>
<dbReference type="RefSeq" id="WP_240569622.1">
    <property type="nucleotide sequence ID" value="NZ_JAKVPY010000028.1"/>
</dbReference>
<dbReference type="Gene3D" id="1.20.1440.60">
    <property type="entry name" value="23S rRNA-intervening sequence"/>
    <property type="match status" value="1"/>
</dbReference>
<protein>
    <submittedName>
        <fullName evidence="1">Four helix bundle protein</fullName>
    </submittedName>
</protein>
<dbReference type="Proteomes" id="UP001202117">
    <property type="component" value="Unassembled WGS sequence"/>
</dbReference>
<dbReference type="EMBL" id="JAKVPY010000028">
    <property type="protein sequence ID" value="MCH4565046.1"/>
    <property type="molecule type" value="Genomic_DNA"/>
</dbReference>
<reference evidence="1 2" key="1">
    <citation type="submission" date="2022-02" db="EMBL/GenBank/DDBJ databases">
        <title>Halomonas fukangensis sp. nov., a halophilic bacterium isolated from a bulk soil of Kalidium foliatum at Fukang.</title>
        <authorList>
            <person name="Huang Y."/>
        </authorList>
    </citation>
    <scope>NUCLEOTIDE SEQUENCE [LARGE SCALE GENOMIC DNA]</scope>
    <source>
        <strain evidence="1 2">EGI 63088</strain>
    </source>
</reference>
<dbReference type="SUPFAM" id="SSF158446">
    <property type="entry name" value="IVS-encoded protein-like"/>
    <property type="match status" value="1"/>
</dbReference>
<name>A0ABS9RYW6_9GAMM</name>
<proteinExistence type="predicted"/>
<evidence type="ECO:0000313" key="2">
    <source>
        <dbReference type="Proteomes" id="UP001202117"/>
    </source>
</evidence>
<keyword evidence="2" id="KW-1185">Reference proteome</keyword>
<sequence length="50" mass="5554">MIARGSLSELETQLLIAQRLGYLIESAPLTDLIHRVSAQLGGLIRHLQTR</sequence>
<dbReference type="NCBIfam" id="TIGR02436">
    <property type="entry name" value="four helix bundle protein"/>
    <property type="match status" value="1"/>
</dbReference>